<dbReference type="PROSITE" id="PS50600">
    <property type="entry name" value="ULP_PROTEASE"/>
    <property type="match status" value="1"/>
</dbReference>
<gene>
    <name evidence="5" type="ORF">ISN44_As05g029600</name>
</gene>
<dbReference type="InterPro" id="IPR021139">
    <property type="entry name" value="NYN"/>
</dbReference>
<dbReference type="InterPro" id="IPR024768">
    <property type="entry name" value="Marf1"/>
</dbReference>
<dbReference type="GO" id="GO:0008234">
    <property type="term" value="F:cysteine-type peptidase activity"/>
    <property type="evidence" value="ECO:0007669"/>
    <property type="project" value="InterPro"/>
</dbReference>
<dbReference type="PANTHER" id="PTHR14379:SF19">
    <property type="entry name" value="ENDONUCLEASE OR GLYCOSYL HYDROLASE-RELATED"/>
    <property type="match status" value="1"/>
</dbReference>
<name>A0A8T2DN78_ARASU</name>
<accession>A0A8T2DN78</accession>
<dbReference type="Proteomes" id="UP000694251">
    <property type="component" value="Chromosome 5"/>
</dbReference>
<evidence type="ECO:0000256" key="2">
    <source>
        <dbReference type="ARBA" id="ARBA00022801"/>
    </source>
</evidence>
<comment type="caution">
    <text evidence="5">The sequence shown here is derived from an EMBL/GenBank/DDBJ whole genome shotgun (WGS) entry which is preliminary data.</text>
</comment>
<evidence type="ECO:0000256" key="1">
    <source>
        <dbReference type="ARBA" id="ARBA00022670"/>
    </source>
</evidence>
<keyword evidence="2" id="KW-0378">Hydrolase</keyword>
<dbReference type="GO" id="GO:0004540">
    <property type="term" value="F:RNA nuclease activity"/>
    <property type="evidence" value="ECO:0007669"/>
    <property type="project" value="InterPro"/>
</dbReference>
<dbReference type="GO" id="GO:0005777">
    <property type="term" value="C:peroxisome"/>
    <property type="evidence" value="ECO:0007669"/>
    <property type="project" value="InterPro"/>
</dbReference>
<reference evidence="5 6" key="1">
    <citation type="submission" date="2020-12" db="EMBL/GenBank/DDBJ databases">
        <title>Concerted genomic and epigenomic changes stabilize Arabidopsis allopolyploids.</title>
        <authorList>
            <person name="Chen Z."/>
        </authorList>
    </citation>
    <scope>NUCLEOTIDE SEQUENCE [LARGE SCALE GENOMIC DNA]</scope>
    <source>
        <strain evidence="5">As9502</strain>
        <tissue evidence="5">Leaf</tissue>
    </source>
</reference>
<evidence type="ECO:0000313" key="5">
    <source>
        <dbReference type="EMBL" id="KAG7610854.1"/>
    </source>
</evidence>
<dbReference type="AlphaFoldDB" id="A0A8T2DN78"/>
<dbReference type="Pfam" id="PF01936">
    <property type="entry name" value="NYN"/>
    <property type="match status" value="1"/>
</dbReference>
<feature type="domain" description="Ubiquitin-like protease family profile" evidence="4">
    <location>
        <begin position="467"/>
        <end position="831"/>
    </location>
</feature>
<feature type="region of interest" description="Disordered" evidence="3">
    <location>
        <begin position="261"/>
        <end position="314"/>
    </location>
</feature>
<organism evidence="5 6">
    <name type="scientific">Arabidopsis suecica</name>
    <name type="common">Swedish thale-cress</name>
    <name type="synonym">Cardaminopsis suecica</name>
    <dbReference type="NCBI Taxonomy" id="45249"/>
    <lineage>
        <taxon>Eukaryota</taxon>
        <taxon>Viridiplantae</taxon>
        <taxon>Streptophyta</taxon>
        <taxon>Embryophyta</taxon>
        <taxon>Tracheophyta</taxon>
        <taxon>Spermatophyta</taxon>
        <taxon>Magnoliopsida</taxon>
        <taxon>eudicotyledons</taxon>
        <taxon>Gunneridae</taxon>
        <taxon>Pentapetalae</taxon>
        <taxon>rosids</taxon>
        <taxon>malvids</taxon>
        <taxon>Brassicales</taxon>
        <taxon>Brassicaceae</taxon>
        <taxon>Camelineae</taxon>
        <taxon>Arabidopsis</taxon>
    </lineage>
</organism>
<dbReference type="GO" id="GO:0010468">
    <property type="term" value="P:regulation of gene expression"/>
    <property type="evidence" value="ECO:0007669"/>
    <property type="project" value="InterPro"/>
</dbReference>
<protein>
    <submittedName>
        <fullName evidence="5">Ulp1 protease family C-terminal catalytic domain</fullName>
    </submittedName>
</protein>
<keyword evidence="1 5" id="KW-0645">Protease</keyword>
<keyword evidence="6" id="KW-1185">Reference proteome</keyword>
<dbReference type="Pfam" id="PF02902">
    <property type="entry name" value="Peptidase_C48"/>
    <property type="match status" value="1"/>
</dbReference>
<evidence type="ECO:0000256" key="3">
    <source>
        <dbReference type="SAM" id="MobiDB-lite"/>
    </source>
</evidence>
<evidence type="ECO:0000259" key="4">
    <source>
        <dbReference type="PROSITE" id="PS50600"/>
    </source>
</evidence>
<evidence type="ECO:0000313" key="6">
    <source>
        <dbReference type="Proteomes" id="UP000694251"/>
    </source>
</evidence>
<sequence>MMMKTKEADASTVNGASTGVSWDINRCSAGAAATSVWWDINRCPLPNDVDVRRVSPFIKRALEKLGYTGALTTTAIGILTDVPHDFLTQVYSSGIAIHHIPLDIFELSSAVIYWTWDNLPPSNIMLISNELIFSSLLDKLCGFGYNVVRSIFPDDPQQAASASTSQGRTYSGKAYWQAYGQMLWDRGNVVVGKTVFLGTMSGTVYVTQERRPVEEATVDTEMEEVPSNVSARVSEVDLVDNGPKDVVEPGLVGTHTGADEIADADTEMVDNPSGLPSTSAQEEARHASAATEANGSESEETYEPSDGDTAHIPGTSVEAAGESKLVTGMEVEIPEKTHSDPPSPFQVVNNVIRELDTKAVGDLAAATDVEVVMEEPGIVEGSVGTEDPNPGSDEADKTDIPTNNDESNNAAAVEVKEEKKASPKIEVVIRAGNVSYNPLDMVDPSKVEEFSNIIKGPSVIHTLFGFRKVPNNFFAKLLTPSEWIESLHLEMMAMLMWHKNGEQMIANRCTILDMMLTHLLTKRVGDFKKCINKNGFKWGKFLSDIANGVHINREPNMKWLKDVDVVYAPMNWKSEHWIALGINFNERLITVYDALILHTRESAVKARMTPICEMMSYLVRAMYQDVLISPYSVEPFEYPTLTNTSMTFISTVIAPTKFTVVVIKVKKLLTISDYLISNMVNPTLPDDLLSKIAKNLADQCWSDLGPLVRSGTRGRDIVYRPDVLKDANILTLCNSPDDFQAEGGHNPSESADEGVLQLIIPRPCITKLFTRNHYPLDSVATRVLGDEFIEEIKKFDPPYSNTYGPTFSYPTSHGISMSPCALYCYMIAKKMADKCWWYLGPMLKFGPRGRDIVYRPDVLKDANIFSMCDDPDDLYAAGHDPNDINSEGRYRPFFKRCLEVGNPTTIYHEGLRLVTHESNIQGAILHLERIAPRNAAITLACAILYICAGNAHMGGVYLRLFGSNHYALESEEARDICEEVLEDIKKYGNTLKYTYANSFSFPECGDVSSPECPEMCSMRSRLFNNLCNQCYIWWCANRISQIL</sequence>
<dbReference type="InterPro" id="IPR003653">
    <property type="entry name" value="Peptidase_C48_C"/>
</dbReference>
<dbReference type="EMBL" id="JAEFBJ010000005">
    <property type="protein sequence ID" value="KAG7610854.1"/>
    <property type="molecule type" value="Genomic_DNA"/>
</dbReference>
<dbReference type="CDD" id="cd10910">
    <property type="entry name" value="PIN_limkain_b1_N_like"/>
    <property type="match status" value="1"/>
</dbReference>
<feature type="compositionally biased region" description="Acidic residues" evidence="3">
    <location>
        <begin position="297"/>
        <end position="306"/>
    </location>
</feature>
<dbReference type="GO" id="GO:0006508">
    <property type="term" value="P:proteolysis"/>
    <property type="evidence" value="ECO:0007669"/>
    <property type="project" value="UniProtKB-KW"/>
</dbReference>
<proteinExistence type="predicted"/>
<dbReference type="OrthoDB" id="1680482at2759"/>
<feature type="region of interest" description="Disordered" evidence="3">
    <location>
        <begin position="378"/>
        <end position="408"/>
    </location>
</feature>
<dbReference type="PANTHER" id="PTHR14379">
    <property type="entry name" value="LIMKAIN B LKAP"/>
    <property type="match status" value="1"/>
</dbReference>